<dbReference type="GO" id="GO:0019239">
    <property type="term" value="F:deaminase activity"/>
    <property type="evidence" value="ECO:0007669"/>
    <property type="project" value="TreeGrafter"/>
</dbReference>
<name>A0A7C4VE78_9DEIN</name>
<organism evidence="2">
    <name type="scientific">Oceanithermus profundus</name>
    <dbReference type="NCBI Taxonomy" id="187137"/>
    <lineage>
        <taxon>Bacteria</taxon>
        <taxon>Thermotogati</taxon>
        <taxon>Deinococcota</taxon>
        <taxon>Deinococci</taxon>
        <taxon>Thermales</taxon>
        <taxon>Thermaceae</taxon>
        <taxon>Oceanithermus</taxon>
    </lineage>
</organism>
<evidence type="ECO:0000313" key="2">
    <source>
        <dbReference type="EMBL" id="HGY10083.1"/>
    </source>
</evidence>
<dbReference type="Gene3D" id="3.30.1330.40">
    <property type="entry name" value="RutC-like"/>
    <property type="match status" value="1"/>
</dbReference>
<comment type="similarity">
    <text evidence="1">Belongs to the RutC family.</text>
</comment>
<dbReference type="FunFam" id="3.30.1330.40:FF:000001">
    <property type="entry name" value="L-PSP family endoribonuclease"/>
    <property type="match status" value="1"/>
</dbReference>
<dbReference type="PANTHER" id="PTHR11803:SF39">
    <property type="entry name" value="2-IMINOBUTANOATE_2-IMINOPROPANOATE DEAMINASE"/>
    <property type="match status" value="1"/>
</dbReference>
<reference evidence="2" key="1">
    <citation type="journal article" date="2020" name="mSystems">
        <title>Genome- and Community-Level Interaction Insights into Carbon Utilization and Element Cycling Functions of Hydrothermarchaeota in Hydrothermal Sediment.</title>
        <authorList>
            <person name="Zhou Z."/>
            <person name="Liu Y."/>
            <person name="Xu W."/>
            <person name="Pan J."/>
            <person name="Luo Z.H."/>
            <person name="Li M."/>
        </authorList>
    </citation>
    <scope>NUCLEOTIDE SEQUENCE [LARGE SCALE GENOMIC DNA]</scope>
    <source>
        <strain evidence="2">HyVt-570</strain>
    </source>
</reference>
<protein>
    <submittedName>
        <fullName evidence="2">RidA family protein</fullName>
    </submittedName>
</protein>
<dbReference type="NCBIfam" id="TIGR00004">
    <property type="entry name" value="Rid family detoxifying hydrolase"/>
    <property type="match status" value="1"/>
</dbReference>
<dbReference type="InterPro" id="IPR006175">
    <property type="entry name" value="YjgF/YER057c/UK114"/>
</dbReference>
<sequence length="126" mass="13597">MQRVQTDRAPAAIGPYSQAVRSGSFVFVSGQIPLTPEGRLVEGGIEAQTEQVLTNLAAVLKAAGSGLERVVQVSAFLADMNDFARFNEVYARFFREPYPARAVVEVARLPKDVRVEVACVAEGGEL</sequence>
<dbReference type="Pfam" id="PF01042">
    <property type="entry name" value="Ribonuc_L-PSP"/>
    <property type="match status" value="1"/>
</dbReference>
<dbReference type="AlphaFoldDB" id="A0A7C4VE78"/>
<dbReference type="GO" id="GO:0005829">
    <property type="term" value="C:cytosol"/>
    <property type="evidence" value="ECO:0007669"/>
    <property type="project" value="TreeGrafter"/>
</dbReference>
<dbReference type="InterPro" id="IPR035959">
    <property type="entry name" value="RutC-like_sf"/>
</dbReference>
<comment type="caution">
    <text evidence="2">The sequence shown here is derived from an EMBL/GenBank/DDBJ whole genome shotgun (WGS) entry which is preliminary data.</text>
</comment>
<evidence type="ECO:0000256" key="1">
    <source>
        <dbReference type="ARBA" id="ARBA00010552"/>
    </source>
</evidence>
<gene>
    <name evidence="2" type="ORF">ENK37_08555</name>
</gene>
<proteinExistence type="inferred from homology"/>
<dbReference type="SUPFAM" id="SSF55298">
    <property type="entry name" value="YjgF-like"/>
    <property type="match status" value="1"/>
</dbReference>
<dbReference type="Proteomes" id="UP000885759">
    <property type="component" value="Unassembled WGS sequence"/>
</dbReference>
<accession>A0A7C4VE78</accession>
<dbReference type="EMBL" id="DRPZ01000218">
    <property type="protein sequence ID" value="HGY10083.1"/>
    <property type="molecule type" value="Genomic_DNA"/>
</dbReference>
<dbReference type="PANTHER" id="PTHR11803">
    <property type="entry name" value="2-IMINOBUTANOATE/2-IMINOPROPANOATE DEAMINASE RIDA"/>
    <property type="match status" value="1"/>
</dbReference>
<dbReference type="CDD" id="cd00448">
    <property type="entry name" value="YjgF_YER057c_UK114_family"/>
    <property type="match status" value="1"/>
</dbReference>
<dbReference type="InterPro" id="IPR006056">
    <property type="entry name" value="RidA"/>
</dbReference>